<comment type="caution">
    <text evidence="1">The sequence shown here is derived from an EMBL/GenBank/DDBJ whole genome shotgun (WGS) entry which is preliminary data.</text>
</comment>
<dbReference type="AlphaFoldDB" id="A0AAP0Q8Q3"/>
<keyword evidence="2" id="KW-1185">Reference proteome</keyword>
<dbReference type="PANTHER" id="PTHR31286:SF153">
    <property type="entry name" value="DUF4283 DOMAIN PROTEIN"/>
    <property type="match status" value="1"/>
</dbReference>
<sequence length="124" mass="14662">MRELKNLNLFSYTFFHERDVIRVTDDGLWTFNQQILLLKRMEPTDELSNLEMYEMEIWVRVYKLLVGFMNEKVANVIGNYLGSFVRVDPKTVGSIKKEMRLKRSGGSRGVATFAYERLPTFCFY</sequence>
<accession>A0AAP0Q8Q3</accession>
<protein>
    <recommendedName>
        <fullName evidence="3">DUF4283 domain-containing protein</fullName>
    </recommendedName>
</protein>
<dbReference type="PANTHER" id="PTHR31286">
    <property type="entry name" value="GLYCINE-RICH CELL WALL STRUCTURAL PROTEIN 1.8-LIKE"/>
    <property type="match status" value="1"/>
</dbReference>
<organism evidence="1 2">
    <name type="scientific">Stephania cephalantha</name>
    <dbReference type="NCBI Taxonomy" id="152367"/>
    <lineage>
        <taxon>Eukaryota</taxon>
        <taxon>Viridiplantae</taxon>
        <taxon>Streptophyta</taxon>
        <taxon>Embryophyta</taxon>
        <taxon>Tracheophyta</taxon>
        <taxon>Spermatophyta</taxon>
        <taxon>Magnoliopsida</taxon>
        <taxon>Ranunculales</taxon>
        <taxon>Menispermaceae</taxon>
        <taxon>Menispermoideae</taxon>
        <taxon>Cissampelideae</taxon>
        <taxon>Stephania</taxon>
    </lineage>
</organism>
<gene>
    <name evidence="1" type="ORF">Scep_002377</name>
</gene>
<dbReference type="InterPro" id="IPR040256">
    <property type="entry name" value="At4g02000-like"/>
</dbReference>
<evidence type="ECO:0000313" key="1">
    <source>
        <dbReference type="EMBL" id="KAK9167186.1"/>
    </source>
</evidence>
<dbReference type="EMBL" id="JBBNAG010000001">
    <property type="protein sequence ID" value="KAK9167186.1"/>
    <property type="molecule type" value="Genomic_DNA"/>
</dbReference>
<evidence type="ECO:0008006" key="3">
    <source>
        <dbReference type="Google" id="ProtNLM"/>
    </source>
</evidence>
<proteinExistence type="predicted"/>
<evidence type="ECO:0000313" key="2">
    <source>
        <dbReference type="Proteomes" id="UP001419268"/>
    </source>
</evidence>
<name>A0AAP0Q8Q3_9MAGN</name>
<dbReference type="Proteomes" id="UP001419268">
    <property type="component" value="Unassembled WGS sequence"/>
</dbReference>
<reference evidence="1 2" key="1">
    <citation type="submission" date="2024-01" db="EMBL/GenBank/DDBJ databases">
        <title>Genome assemblies of Stephania.</title>
        <authorList>
            <person name="Yang L."/>
        </authorList>
    </citation>
    <scope>NUCLEOTIDE SEQUENCE [LARGE SCALE GENOMIC DNA]</scope>
    <source>
        <strain evidence="1">JXDWG</strain>
        <tissue evidence="1">Leaf</tissue>
    </source>
</reference>